<feature type="domain" description="N-acetyltransferase" evidence="1">
    <location>
        <begin position="22"/>
        <end position="173"/>
    </location>
</feature>
<comment type="caution">
    <text evidence="2">The sequence shown here is derived from an EMBL/GenBank/DDBJ whole genome shotgun (WGS) entry which is preliminary data.</text>
</comment>
<organism evidence="2 3">
    <name type="scientific">Halopelagius longus</name>
    <dbReference type="NCBI Taxonomy" id="1236180"/>
    <lineage>
        <taxon>Archaea</taxon>
        <taxon>Methanobacteriati</taxon>
        <taxon>Methanobacteriota</taxon>
        <taxon>Stenosarchaea group</taxon>
        <taxon>Halobacteria</taxon>
        <taxon>Halobacteriales</taxon>
        <taxon>Haloferacaceae</taxon>
    </lineage>
</organism>
<dbReference type="CDD" id="cd04301">
    <property type="entry name" value="NAT_SF"/>
    <property type="match status" value="1"/>
</dbReference>
<name>A0A370IJF0_9EURY</name>
<dbReference type="GO" id="GO:0016747">
    <property type="term" value="F:acyltransferase activity, transferring groups other than amino-acyl groups"/>
    <property type="evidence" value="ECO:0007669"/>
    <property type="project" value="InterPro"/>
</dbReference>
<keyword evidence="2" id="KW-0808">Transferase</keyword>
<dbReference type="Proteomes" id="UP000255421">
    <property type="component" value="Unassembled WGS sequence"/>
</dbReference>
<dbReference type="PROSITE" id="PS51186">
    <property type="entry name" value="GNAT"/>
    <property type="match status" value="1"/>
</dbReference>
<accession>A0A370IJF0</accession>
<dbReference type="SUPFAM" id="SSF55729">
    <property type="entry name" value="Acyl-CoA N-acyltransferases (Nat)"/>
    <property type="match status" value="1"/>
</dbReference>
<keyword evidence="3" id="KW-1185">Reference proteome</keyword>
<dbReference type="EMBL" id="QQST01000001">
    <property type="protein sequence ID" value="RDI70828.1"/>
    <property type="molecule type" value="Genomic_DNA"/>
</dbReference>
<reference evidence="2 3" key="1">
    <citation type="submission" date="2018-07" db="EMBL/GenBank/DDBJ databases">
        <title>Genome sequence of extremly halophilic archaeon Halopelagius longus strain BC12-B1.</title>
        <authorList>
            <person name="Zhang X."/>
        </authorList>
    </citation>
    <scope>NUCLEOTIDE SEQUENCE [LARGE SCALE GENOMIC DNA]</scope>
    <source>
        <strain evidence="2 3">BC12-B1</strain>
    </source>
</reference>
<dbReference type="InterPro" id="IPR016181">
    <property type="entry name" value="Acyl_CoA_acyltransferase"/>
</dbReference>
<dbReference type="Gene3D" id="3.40.630.30">
    <property type="match status" value="1"/>
</dbReference>
<evidence type="ECO:0000259" key="1">
    <source>
        <dbReference type="PROSITE" id="PS51186"/>
    </source>
</evidence>
<proteinExistence type="predicted"/>
<evidence type="ECO:0000313" key="3">
    <source>
        <dbReference type="Proteomes" id="UP000255421"/>
    </source>
</evidence>
<dbReference type="Pfam" id="PF13527">
    <property type="entry name" value="Acetyltransf_9"/>
    <property type="match status" value="1"/>
</dbReference>
<evidence type="ECO:0000313" key="2">
    <source>
        <dbReference type="EMBL" id="RDI70828.1"/>
    </source>
</evidence>
<sequence length="378" mass="41731">MRYPPVGPSVSQSEAHENETEYTIRAFRAADVDDFLGLFSETFGSERSRRWFAWKYEDNPYVDHVPIFVAEADGTLVGARPFFALDMSVGGERRLALQPADTMVHPDHRRRGLFTRMTETAIDEYGDAEPSFFFNFPNENSSSGYLNLGWRKVTEQPTYYRIQNPSELARHRDSDALASVGGAVLDPLVSGYNRLSNAHAPSEGGVTVTRHESVPAATMAAIASGTPERGVHVRRDERFYDWRFGNPNWEYVAYVAREAGEPVAGIVVGTSVGSGPTTTKVTDVVPVPRESASDGLEALLHRAVGDHADSDLLAAPAALPASSARRAGFRADDRPPISYVSSRTTHVVRPFDGEWVQNGVDIADEENWRFTFSEQDTS</sequence>
<gene>
    <name evidence="2" type="ORF">DWB78_03285</name>
</gene>
<dbReference type="InterPro" id="IPR000182">
    <property type="entry name" value="GNAT_dom"/>
</dbReference>
<protein>
    <submittedName>
        <fullName evidence="2">GNAT family N-acetyltransferase</fullName>
    </submittedName>
</protein>
<dbReference type="AlphaFoldDB" id="A0A370IJF0"/>